<evidence type="ECO:0000313" key="7">
    <source>
        <dbReference type="Proteomes" id="UP000449906"/>
    </source>
</evidence>
<dbReference type="PANTHER" id="PTHR46847:SF1">
    <property type="entry name" value="D-ALLOSE-BINDING PERIPLASMIC PROTEIN-RELATED"/>
    <property type="match status" value="1"/>
</dbReference>
<comment type="similarity">
    <text evidence="2">Belongs to the bacterial solute-binding protein 2 family.</text>
</comment>
<reference evidence="6 7" key="1">
    <citation type="submission" date="2019-09" db="EMBL/GenBank/DDBJ databases">
        <title>Pimelobacter sp. isolated from Paulinella.</title>
        <authorList>
            <person name="Jeong S.E."/>
        </authorList>
    </citation>
    <scope>NUCLEOTIDE SEQUENCE [LARGE SCALE GENOMIC DNA]</scope>
    <source>
        <strain evidence="6 7">Pch-N</strain>
    </source>
</reference>
<evidence type="ECO:0000256" key="3">
    <source>
        <dbReference type="ARBA" id="ARBA00022729"/>
    </source>
</evidence>
<evidence type="ECO:0000259" key="5">
    <source>
        <dbReference type="Pfam" id="PF13407"/>
    </source>
</evidence>
<evidence type="ECO:0000256" key="2">
    <source>
        <dbReference type="ARBA" id="ARBA00007639"/>
    </source>
</evidence>
<dbReference type="Gene3D" id="3.40.50.2300">
    <property type="match status" value="2"/>
</dbReference>
<dbReference type="PANTHER" id="PTHR46847">
    <property type="entry name" value="D-ALLOSE-BINDING PERIPLASMIC PROTEIN-RELATED"/>
    <property type="match status" value="1"/>
</dbReference>
<dbReference type="SUPFAM" id="SSF53822">
    <property type="entry name" value="Periplasmic binding protein-like I"/>
    <property type="match status" value="1"/>
</dbReference>
<proteinExistence type="inferred from homology"/>
<feature type="domain" description="Periplasmic binding protein" evidence="5">
    <location>
        <begin position="84"/>
        <end position="341"/>
    </location>
</feature>
<gene>
    <name evidence="6" type="ORF">F9L07_11000</name>
</gene>
<protein>
    <submittedName>
        <fullName evidence="6">Sugar ABC transporter substrate-binding protein</fullName>
    </submittedName>
</protein>
<feature type="signal peptide" evidence="4">
    <location>
        <begin position="1"/>
        <end position="31"/>
    </location>
</feature>
<evidence type="ECO:0000313" key="6">
    <source>
        <dbReference type="EMBL" id="KAB2812308.1"/>
    </source>
</evidence>
<name>A0A7J5E292_NOCSI</name>
<dbReference type="Pfam" id="PF13407">
    <property type="entry name" value="Peripla_BP_4"/>
    <property type="match status" value="1"/>
</dbReference>
<dbReference type="GO" id="GO:0030313">
    <property type="term" value="C:cell envelope"/>
    <property type="evidence" value="ECO:0007669"/>
    <property type="project" value="UniProtKB-SubCell"/>
</dbReference>
<organism evidence="6 7">
    <name type="scientific">Nocardioides simplex</name>
    <name type="common">Arthrobacter simplex</name>
    <dbReference type="NCBI Taxonomy" id="2045"/>
    <lineage>
        <taxon>Bacteria</taxon>
        <taxon>Bacillati</taxon>
        <taxon>Actinomycetota</taxon>
        <taxon>Actinomycetes</taxon>
        <taxon>Propionibacteriales</taxon>
        <taxon>Nocardioidaceae</taxon>
        <taxon>Pimelobacter</taxon>
    </lineage>
</organism>
<dbReference type="EMBL" id="WBVM01000001">
    <property type="protein sequence ID" value="KAB2812308.1"/>
    <property type="molecule type" value="Genomic_DNA"/>
</dbReference>
<dbReference type="Proteomes" id="UP000449906">
    <property type="component" value="Unassembled WGS sequence"/>
</dbReference>
<keyword evidence="3 4" id="KW-0732">Signal</keyword>
<accession>A0A7J5E292</accession>
<evidence type="ECO:0000256" key="4">
    <source>
        <dbReference type="SAM" id="SignalP"/>
    </source>
</evidence>
<dbReference type="CDD" id="cd01536">
    <property type="entry name" value="PBP1_ABC_sugar_binding-like"/>
    <property type="match status" value="1"/>
</dbReference>
<dbReference type="InterPro" id="IPR025997">
    <property type="entry name" value="SBP_2_dom"/>
</dbReference>
<evidence type="ECO:0000256" key="1">
    <source>
        <dbReference type="ARBA" id="ARBA00004196"/>
    </source>
</evidence>
<feature type="chain" id="PRO_5029539408" evidence="4">
    <location>
        <begin position="32"/>
        <end position="383"/>
    </location>
</feature>
<dbReference type="AlphaFoldDB" id="A0A7J5E292"/>
<dbReference type="GO" id="GO:0030246">
    <property type="term" value="F:carbohydrate binding"/>
    <property type="evidence" value="ECO:0007669"/>
    <property type="project" value="UniProtKB-ARBA"/>
</dbReference>
<comment type="subcellular location">
    <subcellularLocation>
        <location evidence="1">Cell envelope</location>
    </subcellularLocation>
</comment>
<sequence>MPVPSNNLPRARRRRGAVVAALVVAATVALAGCNSSDSGGDDGPAASGPWLDDAKAAAETAVKVPTEIAVKALGPVEPPASMTVYFVGCDQSIPGCVAQVEGVRQATEALGFDLEVCDAKSDVASFQNCMSQAVNAKPDVIVNNARPSADASEAYAKAHELKIPVIGQFTAQLPDPEKGNTVEVGNVCQIEGELLGSYIVSESGGKANVAIFADTVYQCNGQRADGVKAALDKCPSCKVSVDRFSVATAQTDLPPALQAKIQSNPQLNWVVSTPGFSGVMAADAVRQAGKEDAVSVGTFDGDEPTLALVRQGDIIKADVASGVYENGWTVVDAALRLKAGQTIPDNIENPTQLLMTQESAPEKGTYEGADGFRDQFQALWGVS</sequence>
<dbReference type="InterPro" id="IPR028082">
    <property type="entry name" value="Peripla_BP_I"/>
</dbReference>
<comment type="caution">
    <text evidence="6">The sequence shown here is derived from an EMBL/GenBank/DDBJ whole genome shotgun (WGS) entry which is preliminary data.</text>
</comment>